<gene>
    <name evidence="2" type="ORF">HETIRDRAFT_220464</name>
</gene>
<accession>W4JYT2</accession>
<proteinExistence type="predicted"/>
<dbReference type="RefSeq" id="XP_009549024.1">
    <property type="nucleotide sequence ID" value="XM_009550729.1"/>
</dbReference>
<name>W4JYT2_HETIT</name>
<dbReference type="AlphaFoldDB" id="W4JYT2"/>
<feature type="compositionally biased region" description="Basic and acidic residues" evidence="1">
    <location>
        <begin position="43"/>
        <end position="55"/>
    </location>
</feature>
<dbReference type="KEGG" id="hir:HETIRDRAFT_220464"/>
<feature type="region of interest" description="Disordered" evidence="1">
    <location>
        <begin position="1"/>
        <end position="242"/>
    </location>
</feature>
<feature type="non-terminal residue" evidence="2">
    <location>
        <position position="329"/>
    </location>
</feature>
<feature type="compositionally biased region" description="Pro residues" evidence="1">
    <location>
        <begin position="232"/>
        <end position="242"/>
    </location>
</feature>
<evidence type="ECO:0000256" key="1">
    <source>
        <dbReference type="SAM" id="MobiDB-lite"/>
    </source>
</evidence>
<dbReference type="STRING" id="747525.W4JYT2"/>
<evidence type="ECO:0000313" key="2">
    <source>
        <dbReference type="EMBL" id="ETW78708.1"/>
    </source>
</evidence>
<feature type="compositionally biased region" description="Polar residues" evidence="1">
    <location>
        <begin position="80"/>
        <end position="103"/>
    </location>
</feature>
<protein>
    <submittedName>
        <fullName evidence="2">Uncharacterized protein</fullName>
    </submittedName>
</protein>
<dbReference type="HOGENOM" id="CLU_846088_0_0_1"/>
<dbReference type="EMBL" id="KI925461">
    <property type="protein sequence ID" value="ETW78708.1"/>
    <property type="molecule type" value="Genomic_DNA"/>
</dbReference>
<feature type="compositionally biased region" description="Basic and acidic residues" evidence="1">
    <location>
        <begin position="162"/>
        <end position="182"/>
    </location>
</feature>
<reference evidence="2 3" key="1">
    <citation type="journal article" date="2012" name="New Phytol.">
        <title>Insight into trade-off between wood decay and parasitism from the genome of a fungal forest pathogen.</title>
        <authorList>
            <person name="Olson A."/>
            <person name="Aerts A."/>
            <person name="Asiegbu F."/>
            <person name="Belbahri L."/>
            <person name="Bouzid O."/>
            <person name="Broberg A."/>
            <person name="Canback B."/>
            <person name="Coutinho P.M."/>
            <person name="Cullen D."/>
            <person name="Dalman K."/>
            <person name="Deflorio G."/>
            <person name="van Diepen L.T."/>
            <person name="Dunand C."/>
            <person name="Duplessis S."/>
            <person name="Durling M."/>
            <person name="Gonthier P."/>
            <person name="Grimwood J."/>
            <person name="Fossdal C.G."/>
            <person name="Hansson D."/>
            <person name="Henrissat B."/>
            <person name="Hietala A."/>
            <person name="Himmelstrand K."/>
            <person name="Hoffmeister D."/>
            <person name="Hogberg N."/>
            <person name="James T.Y."/>
            <person name="Karlsson M."/>
            <person name="Kohler A."/>
            <person name="Kues U."/>
            <person name="Lee Y.H."/>
            <person name="Lin Y.C."/>
            <person name="Lind M."/>
            <person name="Lindquist E."/>
            <person name="Lombard V."/>
            <person name="Lucas S."/>
            <person name="Lunden K."/>
            <person name="Morin E."/>
            <person name="Murat C."/>
            <person name="Park J."/>
            <person name="Raffaello T."/>
            <person name="Rouze P."/>
            <person name="Salamov A."/>
            <person name="Schmutz J."/>
            <person name="Solheim H."/>
            <person name="Stahlberg J."/>
            <person name="Velez H."/>
            <person name="de Vries R.P."/>
            <person name="Wiebenga A."/>
            <person name="Woodward S."/>
            <person name="Yakovlev I."/>
            <person name="Garbelotto M."/>
            <person name="Martin F."/>
            <person name="Grigoriev I.V."/>
            <person name="Stenlid J."/>
        </authorList>
    </citation>
    <scope>NUCLEOTIDE SEQUENCE [LARGE SCALE GENOMIC DNA]</scope>
    <source>
        <strain evidence="2 3">TC 32-1</strain>
    </source>
</reference>
<dbReference type="InParanoid" id="W4JYT2"/>
<dbReference type="GeneID" id="20668650"/>
<feature type="compositionally biased region" description="Basic and acidic residues" evidence="1">
    <location>
        <begin position="192"/>
        <end position="201"/>
    </location>
</feature>
<feature type="compositionally biased region" description="Basic and acidic residues" evidence="1">
    <location>
        <begin position="130"/>
        <end position="141"/>
    </location>
</feature>
<dbReference type="Proteomes" id="UP000030671">
    <property type="component" value="Unassembled WGS sequence"/>
</dbReference>
<sequence length="329" mass="35293">MRQISQGVEEISVENGAAAHAAEGMDVNVEEIEEPAEAQQDAPTERSEHPQEPPRTDAPADPPSSPSSSNMDVQTDKQPQDTQPSAPAPGSPQTSVMDIQTDASPSSHPSPSIPTPALLASRRSSQSEGEGEKAMKRKLADRASSQGPMETDAAPIPMPPKSKVDAAPKRPRDDADTDDNPRVTKRPSPPPPEEKEADAARKPKPSGISKACPTTPPTTTSESSSACTAEAPPSPKAAPPAKPAAAFVSVPSLRVYLWSSSVRSRTHSLLIGWRIPLVRLDGVALRGRPRPEPLRLQEAVHRRRALDQRARQPRPQRRARTVLLLAVRQ</sequence>
<evidence type="ECO:0000313" key="3">
    <source>
        <dbReference type="Proteomes" id="UP000030671"/>
    </source>
</evidence>
<organism evidence="2 3">
    <name type="scientific">Heterobasidion irregulare (strain TC 32-1)</name>
    <dbReference type="NCBI Taxonomy" id="747525"/>
    <lineage>
        <taxon>Eukaryota</taxon>
        <taxon>Fungi</taxon>
        <taxon>Dikarya</taxon>
        <taxon>Basidiomycota</taxon>
        <taxon>Agaricomycotina</taxon>
        <taxon>Agaricomycetes</taxon>
        <taxon>Russulales</taxon>
        <taxon>Bondarzewiaceae</taxon>
        <taxon>Heterobasidion</taxon>
        <taxon>Heterobasidion annosum species complex</taxon>
    </lineage>
</organism>
<feature type="compositionally biased region" description="Low complexity" evidence="1">
    <location>
        <begin position="211"/>
        <end position="231"/>
    </location>
</feature>
<keyword evidence="3" id="KW-1185">Reference proteome</keyword>